<dbReference type="GO" id="GO:0002953">
    <property type="term" value="F:5'-deoxynucleotidase activity"/>
    <property type="evidence" value="ECO:0007669"/>
    <property type="project" value="UniProtKB-EC"/>
</dbReference>
<accession>A0A916Q9I5</accession>
<comment type="cofactor">
    <cofactor evidence="3">
        <name>Co(2+)</name>
        <dbReference type="ChEBI" id="CHEBI:48828"/>
    </cofactor>
</comment>
<keyword evidence="10" id="KW-1185">Reference proteome</keyword>
<dbReference type="GO" id="GO:0046872">
    <property type="term" value="F:metal ion binding"/>
    <property type="evidence" value="ECO:0007669"/>
    <property type="project" value="UniProtKB-KW"/>
</dbReference>
<evidence type="ECO:0000256" key="4">
    <source>
        <dbReference type="ARBA" id="ARBA00011738"/>
    </source>
</evidence>
<proteinExistence type="predicted"/>
<dbReference type="PANTHER" id="PTHR11845">
    <property type="entry name" value="5'-DEOXYNUCLEOTIDASE HDDC2"/>
    <property type="match status" value="1"/>
</dbReference>
<keyword evidence="6" id="KW-0479">Metal-binding</keyword>
<evidence type="ECO:0000256" key="1">
    <source>
        <dbReference type="ARBA" id="ARBA00001638"/>
    </source>
</evidence>
<comment type="subunit">
    <text evidence="4">Homodimer.</text>
</comment>
<dbReference type="Gene3D" id="1.10.3210.10">
    <property type="entry name" value="Hypothetical protein af1432"/>
    <property type="match status" value="1"/>
</dbReference>
<dbReference type="EC" id="3.1.3.89" evidence="5"/>
<dbReference type="AlphaFoldDB" id="A0A916Q9I5"/>
<dbReference type="InterPro" id="IPR006674">
    <property type="entry name" value="HD_domain"/>
</dbReference>
<evidence type="ECO:0000313" key="9">
    <source>
        <dbReference type="EMBL" id="GFO84314.1"/>
    </source>
</evidence>
<dbReference type="EMBL" id="BLYI01000013">
    <property type="protein sequence ID" value="GFO84314.1"/>
    <property type="molecule type" value="Genomic_DNA"/>
</dbReference>
<evidence type="ECO:0000256" key="7">
    <source>
        <dbReference type="ARBA" id="ARBA00022801"/>
    </source>
</evidence>
<keyword evidence="7 9" id="KW-0378">Hydrolase</keyword>
<comment type="catalytic activity">
    <reaction evidence="1">
        <text>a 2'-deoxyribonucleoside 5'-phosphate + H2O = a 2'-deoxyribonucleoside + phosphate</text>
        <dbReference type="Rhea" id="RHEA:36167"/>
        <dbReference type="ChEBI" id="CHEBI:15377"/>
        <dbReference type="ChEBI" id="CHEBI:18274"/>
        <dbReference type="ChEBI" id="CHEBI:43474"/>
        <dbReference type="ChEBI" id="CHEBI:65317"/>
        <dbReference type="EC" id="3.1.3.89"/>
    </reaction>
</comment>
<sequence length="197" mass="23019">MTRLEQQMDFIVEIDQLKEITRQTYISSGERKETDAEHAWHFAIMAVLLAEYANEPVDLLKVIKMALIHDLVEIDAGDTYLYDEEGAKTKAERENKAAERLFHLLPDDQGKEFDSIWREFEERKTPEARFAASLDRLQPILLNDATDGKAWEEHGITEEQVRKQNQHVKEGSVRIWEYLQKIFDKNIEKGKIQRSSS</sequence>
<protein>
    <recommendedName>
        <fullName evidence="5">5'-deoxynucleotidase</fullName>
        <ecNumber evidence="5">3.1.3.89</ecNumber>
    </recommendedName>
</protein>
<dbReference type="SUPFAM" id="SSF109604">
    <property type="entry name" value="HD-domain/PDEase-like"/>
    <property type="match status" value="1"/>
</dbReference>
<gene>
    <name evidence="9" type="ORF">ANBU17_06610</name>
</gene>
<comment type="cofactor">
    <cofactor evidence="2">
        <name>Mn(2+)</name>
        <dbReference type="ChEBI" id="CHEBI:29035"/>
    </cofactor>
</comment>
<evidence type="ECO:0000256" key="3">
    <source>
        <dbReference type="ARBA" id="ARBA00001941"/>
    </source>
</evidence>
<organism evidence="9 10">
    <name type="scientific">Anaerostipes butyraticus</name>
    <dbReference type="NCBI Taxonomy" id="645466"/>
    <lineage>
        <taxon>Bacteria</taxon>
        <taxon>Bacillati</taxon>
        <taxon>Bacillota</taxon>
        <taxon>Clostridia</taxon>
        <taxon>Lachnospirales</taxon>
        <taxon>Lachnospiraceae</taxon>
        <taxon>Anaerostipes</taxon>
    </lineage>
</organism>
<dbReference type="SMART" id="SM00471">
    <property type="entry name" value="HDc"/>
    <property type="match status" value="1"/>
</dbReference>
<dbReference type="GO" id="GO:0005737">
    <property type="term" value="C:cytoplasm"/>
    <property type="evidence" value="ECO:0007669"/>
    <property type="project" value="TreeGrafter"/>
</dbReference>
<dbReference type="Pfam" id="PF13023">
    <property type="entry name" value="HD_3"/>
    <property type="match status" value="1"/>
</dbReference>
<dbReference type="PANTHER" id="PTHR11845:SF13">
    <property type="entry name" value="5'-DEOXYNUCLEOTIDASE HDDC2"/>
    <property type="match status" value="1"/>
</dbReference>
<feature type="domain" description="HD/PDEase" evidence="8">
    <location>
        <begin position="31"/>
        <end position="149"/>
    </location>
</feature>
<name>A0A916Q9I5_9FIRM</name>
<evidence type="ECO:0000256" key="5">
    <source>
        <dbReference type="ARBA" id="ARBA00012964"/>
    </source>
</evidence>
<evidence type="ECO:0000313" key="10">
    <source>
        <dbReference type="Proteomes" id="UP000613208"/>
    </source>
</evidence>
<dbReference type="InterPro" id="IPR003607">
    <property type="entry name" value="HD/PDEase_dom"/>
</dbReference>
<evidence type="ECO:0000259" key="8">
    <source>
        <dbReference type="SMART" id="SM00471"/>
    </source>
</evidence>
<reference evidence="9" key="1">
    <citation type="submission" date="2020-06" db="EMBL/GenBank/DDBJ databases">
        <title>Characterization of fructooligosaccharide metabolism and fructooligosaccharide-degrading enzymes in human commensal butyrate producers.</title>
        <authorList>
            <person name="Tanno H."/>
            <person name="Fujii T."/>
            <person name="Hirano K."/>
            <person name="Maeno S."/>
            <person name="Tonozuka T."/>
            <person name="Sakamoto M."/>
            <person name="Ohkuma M."/>
            <person name="Tochio T."/>
            <person name="Endo A."/>
        </authorList>
    </citation>
    <scope>NUCLEOTIDE SEQUENCE</scope>
    <source>
        <strain evidence="9">JCM 17466</strain>
    </source>
</reference>
<evidence type="ECO:0000256" key="6">
    <source>
        <dbReference type="ARBA" id="ARBA00022723"/>
    </source>
</evidence>
<comment type="caution">
    <text evidence="9">The sequence shown here is derived from an EMBL/GenBank/DDBJ whole genome shotgun (WGS) entry which is preliminary data.</text>
</comment>
<dbReference type="Proteomes" id="UP000613208">
    <property type="component" value="Unassembled WGS sequence"/>
</dbReference>
<dbReference type="InterPro" id="IPR039356">
    <property type="entry name" value="YfbR/HDDC2"/>
</dbReference>
<dbReference type="RefSeq" id="WP_201310060.1">
    <property type="nucleotide sequence ID" value="NZ_BLYI01000013.1"/>
</dbReference>
<evidence type="ECO:0000256" key="2">
    <source>
        <dbReference type="ARBA" id="ARBA00001936"/>
    </source>
</evidence>